<dbReference type="AlphaFoldDB" id="A0A2W2AIC1"/>
<dbReference type="SUPFAM" id="SSF52540">
    <property type="entry name" value="P-loop containing nucleoside triphosphate hydrolases"/>
    <property type="match status" value="1"/>
</dbReference>
<evidence type="ECO:0000259" key="6">
    <source>
        <dbReference type="PROSITE" id="PS50893"/>
    </source>
</evidence>
<evidence type="ECO:0000256" key="3">
    <source>
        <dbReference type="ARBA" id="ARBA00022448"/>
    </source>
</evidence>
<protein>
    <submittedName>
        <fullName evidence="7">Peptide ABC transporter ATP-binding protein</fullName>
    </submittedName>
</protein>
<dbReference type="FunFam" id="3.40.50.300:FF:000016">
    <property type="entry name" value="Oligopeptide ABC transporter ATP-binding component"/>
    <property type="match status" value="1"/>
</dbReference>
<evidence type="ECO:0000256" key="4">
    <source>
        <dbReference type="ARBA" id="ARBA00022741"/>
    </source>
</evidence>
<dbReference type="InterPro" id="IPR013563">
    <property type="entry name" value="Oligopep_ABC_C"/>
</dbReference>
<reference evidence="8" key="1">
    <citation type="submission" date="2018-06" db="EMBL/GenBank/DDBJ databases">
        <title>Aestuariibacter litoralis strain KCTC 52945T.</title>
        <authorList>
            <person name="Li X."/>
            <person name="Salam N."/>
            <person name="Li J.-L."/>
            <person name="Chen Y.-M."/>
            <person name="Yang Z.-W."/>
            <person name="Zhang L.-Y."/>
            <person name="Han M.-X."/>
            <person name="Xiao M."/>
            <person name="Li W.-J."/>
        </authorList>
    </citation>
    <scope>NUCLEOTIDE SEQUENCE [LARGE SCALE GENOMIC DNA]</scope>
    <source>
        <strain evidence="8">KCTC 52945</strain>
    </source>
</reference>
<feature type="domain" description="ABC transporter" evidence="6">
    <location>
        <begin position="5"/>
        <end position="256"/>
    </location>
</feature>
<dbReference type="GO" id="GO:0015833">
    <property type="term" value="P:peptide transport"/>
    <property type="evidence" value="ECO:0007669"/>
    <property type="project" value="InterPro"/>
</dbReference>
<dbReference type="PANTHER" id="PTHR43776:SF7">
    <property type="entry name" value="D,D-DIPEPTIDE TRANSPORT ATP-BINDING PROTEIN DDPF-RELATED"/>
    <property type="match status" value="1"/>
</dbReference>
<dbReference type="InterPro" id="IPR027417">
    <property type="entry name" value="P-loop_NTPase"/>
</dbReference>
<dbReference type="Gene3D" id="3.40.50.300">
    <property type="entry name" value="P-loop containing nucleotide triphosphate hydrolases"/>
    <property type="match status" value="1"/>
</dbReference>
<dbReference type="GO" id="GO:0016887">
    <property type="term" value="F:ATP hydrolysis activity"/>
    <property type="evidence" value="ECO:0007669"/>
    <property type="project" value="InterPro"/>
</dbReference>
<dbReference type="Proteomes" id="UP000248795">
    <property type="component" value="Unassembled WGS sequence"/>
</dbReference>
<comment type="caution">
    <text evidence="7">The sequence shown here is derived from an EMBL/GenBank/DDBJ whole genome shotgun (WGS) entry which is preliminary data.</text>
</comment>
<evidence type="ECO:0000256" key="2">
    <source>
        <dbReference type="ARBA" id="ARBA00005417"/>
    </source>
</evidence>
<dbReference type="PROSITE" id="PS50893">
    <property type="entry name" value="ABC_TRANSPORTER_2"/>
    <property type="match status" value="1"/>
</dbReference>
<dbReference type="SMART" id="SM00382">
    <property type="entry name" value="AAA"/>
    <property type="match status" value="1"/>
</dbReference>
<dbReference type="GO" id="GO:0005886">
    <property type="term" value="C:plasma membrane"/>
    <property type="evidence" value="ECO:0007669"/>
    <property type="project" value="UniProtKB-SubCell"/>
</dbReference>
<evidence type="ECO:0000256" key="5">
    <source>
        <dbReference type="ARBA" id="ARBA00022840"/>
    </source>
</evidence>
<evidence type="ECO:0000256" key="1">
    <source>
        <dbReference type="ARBA" id="ARBA00004417"/>
    </source>
</evidence>
<name>A0A2W2AIC1_9HYPH</name>
<comment type="similarity">
    <text evidence="2">Belongs to the ABC transporter superfamily.</text>
</comment>
<proteinExistence type="inferred from homology"/>
<dbReference type="GO" id="GO:0055085">
    <property type="term" value="P:transmembrane transport"/>
    <property type="evidence" value="ECO:0007669"/>
    <property type="project" value="UniProtKB-ARBA"/>
</dbReference>
<gene>
    <name evidence="7" type="ORF">DK847_19600</name>
</gene>
<organism evidence="7 8">
    <name type="scientific">Aestuariivirga litoralis</name>
    <dbReference type="NCBI Taxonomy" id="2650924"/>
    <lineage>
        <taxon>Bacteria</taxon>
        <taxon>Pseudomonadati</taxon>
        <taxon>Pseudomonadota</taxon>
        <taxon>Alphaproteobacteria</taxon>
        <taxon>Hyphomicrobiales</taxon>
        <taxon>Aestuariivirgaceae</taxon>
        <taxon>Aestuariivirga</taxon>
    </lineage>
</organism>
<dbReference type="PANTHER" id="PTHR43776">
    <property type="entry name" value="TRANSPORT ATP-BINDING PROTEIN"/>
    <property type="match status" value="1"/>
</dbReference>
<dbReference type="GO" id="GO:0005524">
    <property type="term" value="F:ATP binding"/>
    <property type="evidence" value="ECO:0007669"/>
    <property type="project" value="UniProtKB-KW"/>
</dbReference>
<evidence type="ECO:0000313" key="7">
    <source>
        <dbReference type="EMBL" id="PZF75205.1"/>
    </source>
</evidence>
<sequence length="335" mass="36480">MSALYEVENVSLDLAAPSAGLQRLLPGPAPRMTILSNLSLSVGQGEMLGLVGESGSGKSTLARAMMGLVKITEGNLRFEGQPVRSRADFVKVRQGAALMFQDAVASLSPRRKVAAQIIEPFQINGVPLPDGEKTPLAMLERVGLPPALAQRYPHELSGGQARRVSVARALALKPKLVIADEPTAGLDVSVQAEILNLMTGLRRDMGLSFLIITHNLAVVRHVTDRVAVLYLGRMAEWGPTREVFSRPYHPYTRSLIAAEPQADPRKRRADLALKGEIPSVLARPTGCEFHTRCPLARPRCASEEPRPQMITPERMVRCHFAEETRIETQGGNHGT</sequence>
<dbReference type="InterPro" id="IPR017871">
    <property type="entry name" value="ABC_transporter-like_CS"/>
</dbReference>
<keyword evidence="4" id="KW-0547">Nucleotide-binding</keyword>
<dbReference type="RefSeq" id="WP_111200237.1">
    <property type="nucleotide sequence ID" value="NZ_QKVK01000014.1"/>
</dbReference>
<dbReference type="Pfam" id="PF08352">
    <property type="entry name" value="oligo_HPY"/>
    <property type="match status" value="1"/>
</dbReference>
<keyword evidence="5 7" id="KW-0067">ATP-binding</keyword>
<accession>A0A2W2AIC1</accession>
<keyword evidence="8" id="KW-1185">Reference proteome</keyword>
<dbReference type="InterPro" id="IPR050319">
    <property type="entry name" value="ABC_transp_ATP-bind"/>
</dbReference>
<keyword evidence="3" id="KW-0813">Transport</keyword>
<evidence type="ECO:0000313" key="8">
    <source>
        <dbReference type="Proteomes" id="UP000248795"/>
    </source>
</evidence>
<dbReference type="InterPro" id="IPR003439">
    <property type="entry name" value="ABC_transporter-like_ATP-bd"/>
</dbReference>
<comment type="subcellular location">
    <subcellularLocation>
        <location evidence="1">Cell inner membrane</location>
        <topology evidence="1">Peripheral membrane protein</topology>
    </subcellularLocation>
</comment>
<dbReference type="CDD" id="cd03257">
    <property type="entry name" value="ABC_NikE_OppD_transporters"/>
    <property type="match status" value="1"/>
</dbReference>
<dbReference type="NCBIfam" id="TIGR01727">
    <property type="entry name" value="oligo_HPY"/>
    <property type="match status" value="1"/>
</dbReference>
<dbReference type="PROSITE" id="PS00211">
    <property type="entry name" value="ABC_TRANSPORTER_1"/>
    <property type="match status" value="1"/>
</dbReference>
<dbReference type="InterPro" id="IPR003593">
    <property type="entry name" value="AAA+_ATPase"/>
</dbReference>
<dbReference type="Pfam" id="PF00005">
    <property type="entry name" value="ABC_tran"/>
    <property type="match status" value="1"/>
</dbReference>
<dbReference type="EMBL" id="QKVK01000014">
    <property type="protein sequence ID" value="PZF75205.1"/>
    <property type="molecule type" value="Genomic_DNA"/>
</dbReference>